<evidence type="ECO:0000313" key="2">
    <source>
        <dbReference type="Proteomes" id="UP001595803"/>
    </source>
</evidence>
<name>A0ABV7Z1U4_9DEIO</name>
<dbReference type="RefSeq" id="WP_322473133.1">
    <property type="nucleotide sequence ID" value="NZ_JBHRZG010000001.1"/>
</dbReference>
<organism evidence="1 2">
    <name type="scientific">Deinococcus rufus</name>
    <dbReference type="NCBI Taxonomy" id="2136097"/>
    <lineage>
        <taxon>Bacteria</taxon>
        <taxon>Thermotogati</taxon>
        <taxon>Deinococcota</taxon>
        <taxon>Deinococci</taxon>
        <taxon>Deinococcales</taxon>
        <taxon>Deinococcaceae</taxon>
        <taxon>Deinococcus</taxon>
    </lineage>
</organism>
<protein>
    <submittedName>
        <fullName evidence="1">Uncharacterized protein</fullName>
    </submittedName>
</protein>
<dbReference type="Proteomes" id="UP001595803">
    <property type="component" value="Unassembled WGS sequence"/>
</dbReference>
<gene>
    <name evidence="1" type="ORF">ACFOSB_00790</name>
</gene>
<evidence type="ECO:0000313" key="1">
    <source>
        <dbReference type="EMBL" id="MFC3831396.1"/>
    </source>
</evidence>
<proteinExistence type="predicted"/>
<keyword evidence="2" id="KW-1185">Reference proteome</keyword>
<dbReference type="EMBL" id="JBHRZG010000001">
    <property type="protein sequence ID" value="MFC3831396.1"/>
    <property type="molecule type" value="Genomic_DNA"/>
</dbReference>
<reference evidence="2" key="1">
    <citation type="journal article" date="2019" name="Int. J. Syst. Evol. Microbiol.">
        <title>The Global Catalogue of Microorganisms (GCM) 10K type strain sequencing project: providing services to taxonomists for standard genome sequencing and annotation.</title>
        <authorList>
            <consortium name="The Broad Institute Genomics Platform"/>
            <consortium name="The Broad Institute Genome Sequencing Center for Infectious Disease"/>
            <person name="Wu L."/>
            <person name="Ma J."/>
        </authorList>
    </citation>
    <scope>NUCLEOTIDE SEQUENCE [LARGE SCALE GENOMIC DNA]</scope>
    <source>
        <strain evidence="2">CCTCC AB 2017081</strain>
    </source>
</reference>
<accession>A0ABV7Z1U4</accession>
<sequence>MPLAELAWDEHNPGLTVSPITAREEAARTALSQPHVYAVGTHMGCGCPFAFEPDWNQPTAADLAEFQDNRPNFVQLNEYLEVALRAGASVELYNAWDFWLEPLDRNDLGASDLMAEHFVFQDRQHYTLVSG</sequence>
<comment type="caution">
    <text evidence="1">The sequence shown here is derived from an EMBL/GenBank/DDBJ whole genome shotgun (WGS) entry which is preliminary data.</text>
</comment>